<gene>
    <name evidence="2" type="ORF">MOP44_14635</name>
</gene>
<dbReference type="InterPro" id="IPR024983">
    <property type="entry name" value="CHAT_dom"/>
</dbReference>
<dbReference type="PANTHER" id="PTHR10098:SF108">
    <property type="entry name" value="TETRATRICOPEPTIDE REPEAT PROTEIN 28"/>
    <property type="match status" value="1"/>
</dbReference>
<reference evidence="2" key="1">
    <citation type="submission" date="2021-04" db="EMBL/GenBank/DDBJ databases">
        <title>Phylogenetic analysis of Acidobacteriaceae.</title>
        <authorList>
            <person name="Qiu L."/>
            <person name="Zhang Q."/>
        </authorList>
    </citation>
    <scope>NUCLEOTIDE SEQUENCE</scope>
    <source>
        <strain evidence="2">DSM 25168</strain>
    </source>
</reference>
<protein>
    <submittedName>
        <fullName evidence="2">CHAT domain-containing protein</fullName>
    </submittedName>
</protein>
<accession>A0A9J7BY56</accession>
<name>A0A9J7BY56_9BACT</name>
<dbReference type="RefSeq" id="WP_260796652.1">
    <property type="nucleotide sequence ID" value="NZ_CP093313.1"/>
</dbReference>
<keyword evidence="3" id="KW-1185">Reference proteome</keyword>
<organism evidence="2 3">
    <name type="scientific">Occallatibacter riparius</name>
    <dbReference type="NCBI Taxonomy" id="1002689"/>
    <lineage>
        <taxon>Bacteria</taxon>
        <taxon>Pseudomonadati</taxon>
        <taxon>Acidobacteriota</taxon>
        <taxon>Terriglobia</taxon>
        <taxon>Terriglobales</taxon>
        <taxon>Acidobacteriaceae</taxon>
        <taxon>Occallatibacter</taxon>
    </lineage>
</organism>
<dbReference type="PANTHER" id="PTHR10098">
    <property type="entry name" value="RAPSYN-RELATED"/>
    <property type="match status" value="1"/>
</dbReference>
<proteinExistence type="predicted"/>
<evidence type="ECO:0000313" key="3">
    <source>
        <dbReference type="Proteomes" id="UP001059380"/>
    </source>
</evidence>
<dbReference type="Pfam" id="PF12770">
    <property type="entry name" value="CHAT"/>
    <property type="match status" value="1"/>
</dbReference>
<dbReference type="AlphaFoldDB" id="A0A9J7BY56"/>
<evidence type="ECO:0000313" key="2">
    <source>
        <dbReference type="EMBL" id="UWZ87018.1"/>
    </source>
</evidence>
<evidence type="ECO:0000259" key="1">
    <source>
        <dbReference type="Pfam" id="PF12770"/>
    </source>
</evidence>
<feature type="domain" description="CHAT" evidence="1">
    <location>
        <begin position="48"/>
        <end position="336"/>
    </location>
</feature>
<sequence length="356" mass="38726">MLDNPVSYALAVTDTTVRRYELQGRDQIEQDSAQYRSEIIKRGIDPALAAKLFRELLAPIQEYKQKTHLVVVPDGKLHLLPISALADSGQYVLASHSVSVVPSGSVLDMLQHRRVRTEQKELPYVGVAAWISKPPPTTLLATIRRAVSGPERRELVALPESRNEVETIAGDLPKPSTVLLGDHATKTAFERLPLNQYAVIHLALHGYADPEFPDRSALVFAPRSSPADDGLLQVREIRTLPLNTDLVTLSACDTGVGPVGEEGVANVVNAFIEAGAQSVVSTLWEMEDHSTAQLMIAFYGNLSHGKTKVEALREAQLGSLKSGDSPYFWAGFELDGEPNAPLFASSKSTSSLRSSQ</sequence>
<dbReference type="EMBL" id="CP093313">
    <property type="protein sequence ID" value="UWZ87018.1"/>
    <property type="molecule type" value="Genomic_DNA"/>
</dbReference>
<dbReference type="Proteomes" id="UP001059380">
    <property type="component" value="Chromosome"/>
</dbReference>
<dbReference type="KEGG" id="orp:MOP44_14635"/>